<protein>
    <submittedName>
        <fullName evidence="1">Uncharacterized protein</fullName>
    </submittedName>
</protein>
<comment type="caution">
    <text evidence="1">The sequence shown here is derived from an EMBL/GenBank/DDBJ whole genome shotgun (WGS) entry which is preliminary data.</text>
</comment>
<dbReference type="Proteomes" id="UP000499080">
    <property type="component" value="Unassembled WGS sequence"/>
</dbReference>
<name>A0A4Y2ILV8_ARAVE</name>
<dbReference type="EMBL" id="BGPR01002738">
    <property type="protein sequence ID" value="GBM78189.1"/>
    <property type="molecule type" value="Genomic_DNA"/>
</dbReference>
<keyword evidence="2" id="KW-1185">Reference proteome</keyword>
<organism evidence="1 2">
    <name type="scientific">Araneus ventricosus</name>
    <name type="common">Orbweaver spider</name>
    <name type="synonym">Epeira ventricosa</name>
    <dbReference type="NCBI Taxonomy" id="182803"/>
    <lineage>
        <taxon>Eukaryota</taxon>
        <taxon>Metazoa</taxon>
        <taxon>Ecdysozoa</taxon>
        <taxon>Arthropoda</taxon>
        <taxon>Chelicerata</taxon>
        <taxon>Arachnida</taxon>
        <taxon>Araneae</taxon>
        <taxon>Araneomorphae</taxon>
        <taxon>Entelegynae</taxon>
        <taxon>Araneoidea</taxon>
        <taxon>Araneidae</taxon>
        <taxon>Araneus</taxon>
    </lineage>
</organism>
<evidence type="ECO:0000313" key="2">
    <source>
        <dbReference type="Proteomes" id="UP000499080"/>
    </source>
</evidence>
<sequence>MGQRAQVSVLRQAVLECPSRWHRKHRRVLGIYFLPRFNKLGQPTDPREDFQWVTVKAPSVRKGETEWKVSLLDESRFIIKNVGKWLTVYSIGCPLKRDYLSYAPYDIVTNTRWYRPPRNPTKNGSYRLWAFPTSALTTDTLRVTTVTVITLNVKPKKMTSSPNP</sequence>
<proteinExistence type="predicted"/>
<dbReference type="AlphaFoldDB" id="A0A4Y2ILV8"/>
<accession>A0A4Y2ILV8</accession>
<gene>
    <name evidence="1" type="ORF">AVEN_40501_1</name>
</gene>
<evidence type="ECO:0000313" key="1">
    <source>
        <dbReference type="EMBL" id="GBM78189.1"/>
    </source>
</evidence>
<reference evidence="1 2" key="1">
    <citation type="journal article" date="2019" name="Sci. Rep.">
        <title>Orb-weaving spider Araneus ventricosus genome elucidates the spidroin gene catalogue.</title>
        <authorList>
            <person name="Kono N."/>
            <person name="Nakamura H."/>
            <person name="Ohtoshi R."/>
            <person name="Moran D.A.P."/>
            <person name="Shinohara A."/>
            <person name="Yoshida Y."/>
            <person name="Fujiwara M."/>
            <person name="Mori M."/>
            <person name="Tomita M."/>
            <person name="Arakawa K."/>
        </authorList>
    </citation>
    <scope>NUCLEOTIDE SEQUENCE [LARGE SCALE GENOMIC DNA]</scope>
</reference>